<reference evidence="1 2" key="1">
    <citation type="journal article" date="2010" name="J. Bacteriol.">
        <title>Completed genome sequence of the anaerobic iron-oxidizing bacterium Acidovorax ebreus strain TPSY.</title>
        <authorList>
            <person name="Byrne-Bailey K.G."/>
            <person name="Weber K.A."/>
            <person name="Chair A.H."/>
            <person name="Bose S."/>
            <person name="Knox T."/>
            <person name="Spanbauer T.L."/>
            <person name="Chertkov O."/>
            <person name="Coates J.D."/>
        </authorList>
    </citation>
    <scope>NUCLEOTIDE SEQUENCE [LARGE SCALE GENOMIC DNA]</scope>
    <source>
        <strain evidence="1 2">TPSY</strain>
    </source>
</reference>
<keyword evidence="2" id="KW-1185">Reference proteome</keyword>
<proteinExistence type="predicted"/>
<accession>A0A9J9UAN0</accession>
<evidence type="ECO:0000313" key="1">
    <source>
        <dbReference type="EMBL" id="ACM33579.1"/>
    </source>
</evidence>
<dbReference type="KEGG" id="dia:Dtpsy_2125"/>
<dbReference type="Proteomes" id="UP000000450">
    <property type="component" value="Chromosome"/>
</dbReference>
<dbReference type="AlphaFoldDB" id="A0A9J9UAN0"/>
<dbReference type="RefSeq" id="WP_015913601.1">
    <property type="nucleotide sequence ID" value="NC_011992.1"/>
</dbReference>
<name>A0A9J9UAN0_ACIET</name>
<evidence type="ECO:0000313" key="2">
    <source>
        <dbReference type="Proteomes" id="UP000000450"/>
    </source>
</evidence>
<protein>
    <submittedName>
        <fullName evidence="1">Uncharacterized protein</fullName>
    </submittedName>
</protein>
<sequence length="77" mass="8304">MTIKLHAMVVALAVRDACKRDVEKDRPIDNLYIDAIVERALREAAGKHVVGDGTALAMVLSRPLKNPPPTPAFAATI</sequence>
<organism evidence="1 2">
    <name type="scientific">Acidovorax ebreus (strain TPSY)</name>
    <name type="common">Diaphorobacter sp. (strain TPSY)</name>
    <dbReference type="NCBI Taxonomy" id="535289"/>
    <lineage>
        <taxon>Bacteria</taxon>
        <taxon>Pseudomonadati</taxon>
        <taxon>Pseudomonadota</taxon>
        <taxon>Betaproteobacteria</taxon>
        <taxon>Burkholderiales</taxon>
        <taxon>Comamonadaceae</taxon>
        <taxon>Diaphorobacter</taxon>
    </lineage>
</organism>
<gene>
    <name evidence="1" type="ordered locus">Dtpsy_2125</name>
</gene>
<dbReference type="EMBL" id="CP001392">
    <property type="protein sequence ID" value="ACM33579.1"/>
    <property type="molecule type" value="Genomic_DNA"/>
</dbReference>